<dbReference type="Proteomes" id="UP000504635">
    <property type="component" value="Unplaced"/>
</dbReference>
<dbReference type="GeneID" id="115877671"/>
<dbReference type="InterPro" id="IPR036728">
    <property type="entry name" value="PBP_GOBP_sf"/>
</dbReference>
<dbReference type="AlphaFoldDB" id="A0A6J2XFR9"/>
<reference evidence="8" key="1">
    <citation type="submission" date="2025-08" db="UniProtKB">
        <authorList>
            <consortium name="RefSeq"/>
        </authorList>
    </citation>
    <scope>IDENTIFICATION</scope>
    <source>
        <tissue evidence="8">Gonads</tissue>
    </source>
</reference>
<dbReference type="InterPro" id="IPR006170">
    <property type="entry name" value="PBP/GOBP"/>
</dbReference>
<dbReference type="Gene3D" id="1.10.238.20">
    <property type="entry name" value="Pheromone/general odorant binding protein domain"/>
    <property type="match status" value="1"/>
</dbReference>
<dbReference type="FunFam" id="1.10.238.20:FF:000001">
    <property type="entry name" value="General odorant-binding protein lush"/>
    <property type="match status" value="1"/>
</dbReference>
<dbReference type="KEGG" id="soy:115877671"/>
<dbReference type="RefSeq" id="XP_030749800.1">
    <property type="nucleotide sequence ID" value="XM_030893940.1"/>
</dbReference>
<dbReference type="Pfam" id="PF01395">
    <property type="entry name" value="PBP_GOBP"/>
    <property type="match status" value="1"/>
</dbReference>
<dbReference type="GO" id="GO:0005549">
    <property type="term" value="F:odorant binding"/>
    <property type="evidence" value="ECO:0007669"/>
    <property type="project" value="InterPro"/>
</dbReference>
<evidence type="ECO:0000313" key="8">
    <source>
        <dbReference type="RefSeq" id="XP_030749800.1"/>
    </source>
</evidence>
<feature type="transmembrane region" description="Helical" evidence="6">
    <location>
        <begin position="29"/>
        <end position="49"/>
    </location>
</feature>
<evidence type="ECO:0000256" key="5">
    <source>
        <dbReference type="ARBA" id="ARBA00056866"/>
    </source>
</evidence>
<protein>
    <submittedName>
        <fullName evidence="8">General odorant-binding protein 83a-like</fullName>
    </submittedName>
</protein>
<dbReference type="GO" id="GO:0007608">
    <property type="term" value="P:sensory perception of smell"/>
    <property type="evidence" value="ECO:0007669"/>
    <property type="project" value="UniProtKB-ARBA"/>
</dbReference>
<evidence type="ECO:0000256" key="1">
    <source>
        <dbReference type="ARBA" id="ARBA00004613"/>
    </source>
</evidence>
<comment type="similarity">
    <text evidence="2">Belongs to the PBP/GOBP family.</text>
</comment>
<keyword evidence="6" id="KW-0812">Transmembrane</keyword>
<proteinExistence type="inferred from homology"/>
<dbReference type="FunCoup" id="A0A6J2XFR9">
    <property type="interactions" value="44"/>
</dbReference>
<comment type="subcellular location">
    <subcellularLocation>
        <location evidence="1">Secreted</location>
    </subcellularLocation>
</comment>
<dbReference type="GO" id="GO:0005576">
    <property type="term" value="C:extracellular region"/>
    <property type="evidence" value="ECO:0007669"/>
    <property type="project" value="UniProtKB-SubCell"/>
</dbReference>
<evidence type="ECO:0000256" key="4">
    <source>
        <dbReference type="ARBA" id="ARBA00023180"/>
    </source>
</evidence>
<keyword evidence="6" id="KW-0472">Membrane</keyword>
<dbReference type="SUPFAM" id="SSF47565">
    <property type="entry name" value="Insect pheromone/odorant-binding proteins"/>
    <property type="match status" value="1"/>
</dbReference>
<dbReference type="SMART" id="SM00708">
    <property type="entry name" value="PhBP"/>
    <property type="match status" value="1"/>
</dbReference>
<accession>A0A6J2XFR9</accession>
<keyword evidence="3" id="KW-0964">Secreted</keyword>
<organism evidence="7 8">
    <name type="scientific">Sitophilus oryzae</name>
    <name type="common">Rice weevil</name>
    <name type="synonym">Curculio oryzae</name>
    <dbReference type="NCBI Taxonomy" id="7048"/>
    <lineage>
        <taxon>Eukaryota</taxon>
        <taxon>Metazoa</taxon>
        <taxon>Ecdysozoa</taxon>
        <taxon>Arthropoda</taxon>
        <taxon>Hexapoda</taxon>
        <taxon>Insecta</taxon>
        <taxon>Pterygota</taxon>
        <taxon>Neoptera</taxon>
        <taxon>Endopterygota</taxon>
        <taxon>Coleoptera</taxon>
        <taxon>Polyphaga</taxon>
        <taxon>Cucujiformia</taxon>
        <taxon>Curculionidae</taxon>
        <taxon>Dryophthorinae</taxon>
        <taxon>Sitophilus</taxon>
    </lineage>
</organism>
<comment type="function">
    <text evidence="5">May be a carrier protein for lipids.</text>
</comment>
<dbReference type="CDD" id="cd23992">
    <property type="entry name" value="PBP_GOBP"/>
    <property type="match status" value="1"/>
</dbReference>
<keyword evidence="7" id="KW-1185">Reference proteome</keyword>
<keyword evidence="6" id="KW-1133">Transmembrane helix</keyword>
<sequence>MKNYIIYKINLYKLDDTVVIPTSRSNINMFLFIKCIVFLLFISTILAKVDETHLPDDLKKSLQKLHDTCTEETGVQEELIEQLKSGKFVEDSKLKCYVKCLMMKAGAMDTEGNIGSDAANKFIPSEIKNGLICTVVHICNKRLKNVTDHCEKAFLTMKCVHEVNPDVFFIV</sequence>
<dbReference type="InParanoid" id="A0A6J2XFR9"/>
<dbReference type="OrthoDB" id="5978988at2759"/>
<keyword evidence="4" id="KW-0325">Glycoprotein</keyword>
<name>A0A6J2XFR9_SITOR</name>
<dbReference type="PANTHER" id="PTHR21364">
    <property type="entry name" value="GENERAL ODORANT-BINDING PROTEIN 19A"/>
    <property type="match status" value="1"/>
</dbReference>
<gene>
    <name evidence="8" type="primary">LOC115877671</name>
</gene>
<evidence type="ECO:0000256" key="6">
    <source>
        <dbReference type="SAM" id="Phobius"/>
    </source>
</evidence>
<evidence type="ECO:0000256" key="2">
    <source>
        <dbReference type="ARBA" id="ARBA00008098"/>
    </source>
</evidence>
<dbReference type="PANTHER" id="PTHR21364:SF2">
    <property type="entry name" value="GENERAL ODORANT-BINDING PROTEIN 19A"/>
    <property type="match status" value="1"/>
</dbReference>
<evidence type="ECO:0000256" key="3">
    <source>
        <dbReference type="ARBA" id="ARBA00022525"/>
    </source>
</evidence>
<evidence type="ECO:0000313" key="7">
    <source>
        <dbReference type="Proteomes" id="UP000504635"/>
    </source>
</evidence>